<accession>U3GL84</accession>
<evidence type="ECO:0000256" key="4">
    <source>
        <dbReference type="ARBA" id="ARBA00022989"/>
    </source>
</evidence>
<feature type="transmembrane region" description="Helical" evidence="6">
    <location>
        <begin position="51"/>
        <end position="69"/>
    </location>
</feature>
<feature type="transmembrane region" description="Helical" evidence="6">
    <location>
        <begin position="377"/>
        <end position="396"/>
    </location>
</feature>
<comment type="subcellular location">
    <subcellularLocation>
        <location evidence="1">Cell membrane</location>
        <topology evidence="1">Multi-pass membrane protein</topology>
    </subcellularLocation>
</comment>
<reference evidence="7" key="1">
    <citation type="journal article" date="2013" name="FEMS Microbiol. Rev.">
        <title>Structural diversity in Salmonella O antigens and its genetic basis.</title>
        <authorList>
            <person name="Liu B."/>
            <person name="Knirel Y.A."/>
            <person name="Feng L."/>
            <person name="Perepelov A.V."/>
            <person name="Senchenkova S.N."/>
            <person name="Reeves P.R."/>
            <person name="Wang L."/>
        </authorList>
    </citation>
    <scope>NUCLEOTIDE SEQUENCE</scope>
    <source>
        <strain evidence="7">G2476</strain>
    </source>
</reference>
<feature type="transmembrane region" description="Helical" evidence="6">
    <location>
        <begin position="242"/>
        <end position="264"/>
    </location>
</feature>
<protein>
    <submittedName>
        <fullName evidence="7">O-antigen flippase</fullName>
    </submittedName>
</protein>
<keyword evidence="3 6" id="KW-0812">Transmembrane</keyword>
<dbReference type="GO" id="GO:0005886">
    <property type="term" value="C:plasma membrane"/>
    <property type="evidence" value="ECO:0007669"/>
    <property type="project" value="UniProtKB-SubCell"/>
</dbReference>
<evidence type="ECO:0000256" key="6">
    <source>
        <dbReference type="SAM" id="Phobius"/>
    </source>
</evidence>
<feature type="transmembrane region" description="Helical" evidence="6">
    <location>
        <begin position="90"/>
        <end position="113"/>
    </location>
</feature>
<evidence type="ECO:0000256" key="3">
    <source>
        <dbReference type="ARBA" id="ARBA00022692"/>
    </source>
</evidence>
<feature type="transmembrane region" description="Helical" evidence="6">
    <location>
        <begin position="12"/>
        <end position="31"/>
    </location>
</feature>
<feature type="transmembrane region" description="Helical" evidence="6">
    <location>
        <begin position="438"/>
        <end position="455"/>
    </location>
</feature>
<feature type="transmembrane region" description="Helical" evidence="6">
    <location>
        <begin position="345"/>
        <end position="365"/>
    </location>
</feature>
<dbReference type="PANTHER" id="PTHR30250:SF26">
    <property type="entry name" value="PSMA PROTEIN"/>
    <property type="match status" value="1"/>
</dbReference>
<keyword evidence="2" id="KW-1003">Cell membrane</keyword>
<dbReference type="AlphaFoldDB" id="U3GL84"/>
<evidence type="ECO:0000256" key="2">
    <source>
        <dbReference type="ARBA" id="ARBA00022475"/>
    </source>
</evidence>
<gene>
    <name evidence="7" type="primary">wzx</name>
</gene>
<feature type="transmembrane region" description="Helical" evidence="6">
    <location>
        <begin position="485"/>
        <end position="514"/>
    </location>
</feature>
<keyword evidence="5 6" id="KW-0472">Membrane</keyword>
<feature type="transmembrane region" description="Helical" evidence="6">
    <location>
        <begin position="152"/>
        <end position="174"/>
    </location>
</feature>
<evidence type="ECO:0000256" key="5">
    <source>
        <dbReference type="ARBA" id="ARBA00023136"/>
    </source>
</evidence>
<feature type="transmembrane region" description="Helical" evidence="6">
    <location>
        <begin position="402"/>
        <end position="426"/>
    </location>
</feature>
<organism evidence="7">
    <name type="scientific">Salmonella enterica</name>
    <name type="common">Salmonella choleraesuis</name>
    <dbReference type="NCBI Taxonomy" id="28901"/>
    <lineage>
        <taxon>Bacteria</taxon>
        <taxon>Pseudomonadati</taxon>
        <taxon>Pseudomonadota</taxon>
        <taxon>Gammaproteobacteria</taxon>
        <taxon>Enterobacterales</taxon>
        <taxon>Enterobacteriaceae</taxon>
        <taxon>Salmonella</taxon>
    </lineage>
</organism>
<evidence type="ECO:0000256" key="1">
    <source>
        <dbReference type="ARBA" id="ARBA00004651"/>
    </source>
</evidence>
<keyword evidence="4 6" id="KW-1133">Transmembrane helix</keyword>
<feature type="transmembrane region" description="Helical" evidence="6">
    <location>
        <begin position="305"/>
        <end position="325"/>
    </location>
</feature>
<dbReference type="PANTHER" id="PTHR30250">
    <property type="entry name" value="PST FAMILY PREDICTED COLANIC ACID TRANSPORTER"/>
    <property type="match status" value="1"/>
</dbReference>
<dbReference type="EMBL" id="JX975347">
    <property type="protein sequence ID" value="AFW04881.1"/>
    <property type="molecule type" value="Genomic_DNA"/>
</dbReference>
<dbReference type="InterPro" id="IPR050833">
    <property type="entry name" value="Poly_Biosynth_Transport"/>
</dbReference>
<name>U3GL84_SALER</name>
<feature type="transmembrane region" description="Helical" evidence="6">
    <location>
        <begin position="270"/>
        <end position="293"/>
    </location>
</feature>
<sequence length="519" mass="59528">MLATTVFRSVKYGIVFSIIIMILTFFVRKFFIESFGTELTGFYLLMNQLIGYLNLAELGLTTASIYLFFKPINSGSENEIILFFYVIKKIYKVIAFSILILGIFIAALLPILVTDDINWYNIYIPWVIFVISTALSYLYSAETVLLTASEKLYIVKIISGISRTACFLIQILILKNDGSFILFCTIEILYVGIQYYLFRNYVSKLHGKSIYKKVKDKSLINDIKKNITNEIKKTFVHKMSGVLIFNTDYIIISLFIGLSTITIYSSYLMFIQAVAIILSTIVAPLGASIGNYLHRTNIHVAYRKFNIINIGFFALATVACVIYNNSSTNLVQMWMGNSVMFPSDVVILLAINLFCLIARSAVDVFKVAFGYMSDIHLPLIEGFANLLFSLILVNFYGVKGVIYGTIFSNIAIIMMARPLYLYIYAFKLGAKKFVKDHYRLWIITILFLLIIYKGYDKCLYILINKIAFTQWDINNTLVHFLINQFIFLIVTSIVTSFVYLLFFPKLFLVIISFLRKKYE</sequence>
<feature type="transmembrane region" description="Helical" evidence="6">
    <location>
        <begin position="180"/>
        <end position="198"/>
    </location>
</feature>
<feature type="transmembrane region" description="Helical" evidence="6">
    <location>
        <begin position="119"/>
        <end position="140"/>
    </location>
</feature>
<evidence type="ECO:0000313" key="7">
    <source>
        <dbReference type="EMBL" id="AFW04881.1"/>
    </source>
</evidence>
<proteinExistence type="predicted"/>